<name>A0A0H3AGG9_VIBC3</name>
<dbReference type="KEGG" id="vco:VC0395_A1266"/>
<dbReference type="eggNOG" id="ENOG5031NJE">
    <property type="taxonomic scope" value="Bacteria"/>
</dbReference>
<protein>
    <submittedName>
        <fullName evidence="1">Uncharacterized protein</fullName>
    </submittedName>
</protein>
<proteinExistence type="predicted"/>
<dbReference type="KEGG" id="vcr:VC395_1779"/>
<dbReference type="EMBL" id="CP000627">
    <property type="protein sequence ID" value="ABQ19474.1"/>
    <property type="molecule type" value="Genomic_DNA"/>
</dbReference>
<gene>
    <name evidence="1" type="ordered locus">VC0395_A1266</name>
</gene>
<dbReference type="PATRIC" id="fig|345073.21.peg.1722"/>
<dbReference type="Proteomes" id="UP000000249">
    <property type="component" value="Chromosome 1"/>
</dbReference>
<organism evidence="1 2">
    <name type="scientific">Vibrio cholerae serotype O1 (strain ATCC 39541 / Classical Ogawa 395 / O395)</name>
    <dbReference type="NCBI Taxonomy" id="345073"/>
    <lineage>
        <taxon>Bacteria</taxon>
        <taxon>Pseudomonadati</taxon>
        <taxon>Pseudomonadota</taxon>
        <taxon>Gammaproteobacteria</taxon>
        <taxon>Vibrionales</taxon>
        <taxon>Vibrionaceae</taxon>
        <taxon>Vibrio</taxon>
    </lineage>
</organism>
<evidence type="ECO:0000313" key="2">
    <source>
        <dbReference type="Proteomes" id="UP000000249"/>
    </source>
</evidence>
<dbReference type="OrthoDB" id="5879551at2"/>
<evidence type="ECO:0000313" key="1">
    <source>
        <dbReference type="EMBL" id="ABQ19474.1"/>
    </source>
</evidence>
<accession>A0A0H3AGG9</accession>
<dbReference type="AlphaFoldDB" id="A0A0H3AGG9"/>
<reference evidence="1 2" key="1">
    <citation type="submission" date="2007-03" db="EMBL/GenBank/DDBJ databases">
        <authorList>
            <person name="Heidelberg J."/>
        </authorList>
    </citation>
    <scope>NUCLEOTIDE SEQUENCE [LARGE SCALE GENOMIC DNA]</scope>
    <source>
        <strain evidence="2">ATCC 39541 / Classical Ogawa 395 / O395</strain>
    </source>
</reference>
<sequence length="73" mass="8570">MPMKRNSKSYRLKLIREVATRKQQVESCSDPMARYIYEMMTQVKDPSANEPRKFAGNHFDDQVGGWVSDLWSE</sequence>